<keyword evidence="2" id="KW-1185">Reference proteome</keyword>
<dbReference type="EMBL" id="CP009933">
    <property type="protein sequence ID" value="AKA68902.1"/>
    <property type="molecule type" value="Genomic_DNA"/>
</dbReference>
<dbReference type="STRING" id="1548.CSCA_1777"/>
<organism evidence="1 2">
    <name type="scientific">Clostridium scatologenes</name>
    <dbReference type="NCBI Taxonomy" id="1548"/>
    <lineage>
        <taxon>Bacteria</taxon>
        <taxon>Bacillati</taxon>
        <taxon>Bacillota</taxon>
        <taxon>Clostridia</taxon>
        <taxon>Eubacteriales</taxon>
        <taxon>Clostridiaceae</taxon>
        <taxon>Clostridium</taxon>
    </lineage>
</organism>
<reference evidence="1 2" key="1">
    <citation type="journal article" date="2015" name="J. Biotechnol.">
        <title>Complete genome sequence of a malodorant-producing acetogen, Clostridium scatologenes ATCC 25775(T).</title>
        <authorList>
            <person name="Zhu Z."/>
            <person name="Guo T."/>
            <person name="Zheng H."/>
            <person name="Song T."/>
            <person name="Ouyang P."/>
            <person name="Xie J."/>
        </authorList>
    </citation>
    <scope>NUCLEOTIDE SEQUENCE [LARGE SCALE GENOMIC DNA]</scope>
    <source>
        <strain evidence="1 2">ATCC 25775</strain>
    </source>
</reference>
<sequence>MGLYLDLYVLTLLAMREYIDMDNIKKIIENLKFILYN</sequence>
<dbReference type="AlphaFoldDB" id="A0A0E3K0C7"/>
<evidence type="ECO:0000313" key="2">
    <source>
        <dbReference type="Proteomes" id="UP000033115"/>
    </source>
</evidence>
<dbReference type="Proteomes" id="UP000033115">
    <property type="component" value="Chromosome"/>
</dbReference>
<protein>
    <submittedName>
        <fullName evidence="1">Uncharacterized protein</fullName>
    </submittedName>
</protein>
<dbReference type="HOGENOM" id="CLU_3342362_0_0_9"/>
<accession>A0A0E3K0C7</accession>
<name>A0A0E3K0C7_CLOSL</name>
<proteinExistence type="predicted"/>
<gene>
    <name evidence="1" type="ORF">CSCA_1777</name>
</gene>
<evidence type="ECO:0000313" key="1">
    <source>
        <dbReference type="EMBL" id="AKA68902.1"/>
    </source>
</evidence>
<dbReference type="KEGG" id="csq:CSCA_1777"/>